<reference evidence="2" key="1">
    <citation type="journal article" date="2023" name="Mol. Phylogenet. Evol.">
        <title>Genome-scale phylogeny and comparative genomics of the fungal order Sordariales.</title>
        <authorList>
            <person name="Hensen N."/>
            <person name="Bonometti L."/>
            <person name="Westerberg I."/>
            <person name="Brannstrom I.O."/>
            <person name="Guillou S."/>
            <person name="Cros-Aarteil S."/>
            <person name="Calhoun S."/>
            <person name="Haridas S."/>
            <person name="Kuo A."/>
            <person name="Mondo S."/>
            <person name="Pangilinan J."/>
            <person name="Riley R."/>
            <person name="LaButti K."/>
            <person name="Andreopoulos B."/>
            <person name="Lipzen A."/>
            <person name="Chen C."/>
            <person name="Yan M."/>
            <person name="Daum C."/>
            <person name="Ng V."/>
            <person name="Clum A."/>
            <person name="Steindorff A."/>
            <person name="Ohm R.A."/>
            <person name="Martin F."/>
            <person name="Silar P."/>
            <person name="Natvig D.O."/>
            <person name="Lalanne C."/>
            <person name="Gautier V."/>
            <person name="Ament-Velasquez S.L."/>
            <person name="Kruys A."/>
            <person name="Hutchinson M.I."/>
            <person name="Powell A.J."/>
            <person name="Barry K."/>
            <person name="Miller A.N."/>
            <person name="Grigoriev I.V."/>
            <person name="Debuchy R."/>
            <person name="Gladieux P."/>
            <person name="Hiltunen Thoren M."/>
            <person name="Johannesson H."/>
        </authorList>
    </citation>
    <scope>NUCLEOTIDE SEQUENCE</scope>
    <source>
        <strain evidence="2">CBS 731.68</strain>
    </source>
</reference>
<proteinExistence type="predicted"/>
<dbReference type="GeneID" id="87831056"/>
<feature type="region of interest" description="Disordered" evidence="1">
    <location>
        <begin position="131"/>
        <end position="154"/>
    </location>
</feature>
<comment type="caution">
    <text evidence="2">The sequence shown here is derived from an EMBL/GenBank/DDBJ whole genome shotgun (WGS) entry which is preliminary data.</text>
</comment>
<evidence type="ECO:0000313" key="2">
    <source>
        <dbReference type="EMBL" id="KAK4128766.1"/>
    </source>
</evidence>
<evidence type="ECO:0000313" key="3">
    <source>
        <dbReference type="Proteomes" id="UP001302602"/>
    </source>
</evidence>
<dbReference type="Proteomes" id="UP001302602">
    <property type="component" value="Unassembled WGS sequence"/>
</dbReference>
<evidence type="ECO:0000256" key="1">
    <source>
        <dbReference type="SAM" id="MobiDB-lite"/>
    </source>
</evidence>
<gene>
    <name evidence="2" type="ORF">N657DRAFT_652354</name>
</gene>
<dbReference type="RefSeq" id="XP_062652537.1">
    <property type="nucleotide sequence ID" value="XM_062794287.1"/>
</dbReference>
<accession>A0AAN6Z8D8</accession>
<name>A0AAN6Z8D8_9PEZI</name>
<sequence>MTAPTSHCRRALQRQIAPCRDAVWITDGLLASAFERYCRVSKTWNRKASNVPGPLEGQRRLGRRRMGDASTWYCPPTPPSWAFLTPPDLSRWTWKPPSSSQEQTGLREDHNTPAEFLSLLPRWLRDSVHQEAGMDQTSAASADASPSPATMTPADPYAALMDGFRWAATHADDDAFASHANKMCSRLRQRIILGQTSPNDILLLASEVWSTLESRLQGSQRGQRLSLSLCRTILSGLTTSKVLPPSLMDSRFWDTLLRQMSKLPHDDALCNLFVKVMRAMPMDHRSLVSEGILSVLTCFFCAWNRSSSTPEGREIRRLLDIGILGELYEKQQKLSALPASLRQARAISEVLYCGTPEETKGLVSAVHRLVFNETAASAEGGRMLRYSWLYVLANMPHVNEDFLFDAAASLSEPALMPPLSVVEVSSLLLTQWASRGYLRSPTDVYRSYRRHLGRRDDAALSSLFLALFSRGNNETRKGLYRSAWKFLGKLNRTDYVIRSLAFDSQTGKLPVRMLEDLACTSDDHYTAIRLHDLWSRHIRTKDQPQWYPGVFDKYAEAIVRDPRIPAKTIWRVLDIGKLESQQSTLGNKMRRHRGAFGQRRAAVVEKMSKAFMDAPHLSNRAAVRHVSRSFAFLKAVRGKVPDFILQDLYRLVTRDLWEEKPGRTQRLLWFLRILERRHGLEFAWSCRLALRRWRARLTKIWLSKGNGWQG</sequence>
<protein>
    <submittedName>
        <fullName evidence="2">Uncharacterized protein</fullName>
    </submittedName>
</protein>
<keyword evidence="3" id="KW-1185">Reference proteome</keyword>
<dbReference type="AlphaFoldDB" id="A0AAN6Z8D8"/>
<dbReference type="EMBL" id="MU853223">
    <property type="protein sequence ID" value="KAK4128766.1"/>
    <property type="molecule type" value="Genomic_DNA"/>
</dbReference>
<feature type="compositionally biased region" description="Low complexity" evidence="1">
    <location>
        <begin position="137"/>
        <end position="154"/>
    </location>
</feature>
<reference evidence="2" key="2">
    <citation type="submission" date="2023-05" db="EMBL/GenBank/DDBJ databases">
        <authorList>
            <consortium name="Lawrence Berkeley National Laboratory"/>
            <person name="Steindorff A."/>
            <person name="Hensen N."/>
            <person name="Bonometti L."/>
            <person name="Westerberg I."/>
            <person name="Brannstrom I.O."/>
            <person name="Guillou S."/>
            <person name="Cros-Aarteil S."/>
            <person name="Calhoun S."/>
            <person name="Haridas S."/>
            <person name="Kuo A."/>
            <person name="Mondo S."/>
            <person name="Pangilinan J."/>
            <person name="Riley R."/>
            <person name="Labutti K."/>
            <person name="Andreopoulos B."/>
            <person name="Lipzen A."/>
            <person name="Chen C."/>
            <person name="Yanf M."/>
            <person name="Daum C."/>
            <person name="Ng V."/>
            <person name="Clum A."/>
            <person name="Ohm R."/>
            <person name="Martin F."/>
            <person name="Silar P."/>
            <person name="Natvig D."/>
            <person name="Lalanne C."/>
            <person name="Gautier V."/>
            <person name="Ament-Velasquez S.L."/>
            <person name="Kruys A."/>
            <person name="Hutchinson M.I."/>
            <person name="Powell A.J."/>
            <person name="Barry K."/>
            <person name="Miller A.N."/>
            <person name="Grigoriev I.V."/>
            <person name="Debuchy R."/>
            <person name="Gladieux P."/>
            <person name="Thoren M.H."/>
            <person name="Johannesson H."/>
        </authorList>
    </citation>
    <scope>NUCLEOTIDE SEQUENCE</scope>
    <source>
        <strain evidence="2">CBS 731.68</strain>
    </source>
</reference>
<organism evidence="2 3">
    <name type="scientific">Parathielavia appendiculata</name>
    <dbReference type="NCBI Taxonomy" id="2587402"/>
    <lineage>
        <taxon>Eukaryota</taxon>
        <taxon>Fungi</taxon>
        <taxon>Dikarya</taxon>
        <taxon>Ascomycota</taxon>
        <taxon>Pezizomycotina</taxon>
        <taxon>Sordariomycetes</taxon>
        <taxon>Sordariomycetidae</taxon>
        <taxon>Sordariales</taxon>
        <taxon>Chaetomiaceae</taxon>
        <taxon>Parathielavia</taxon>
    </lineage>
</organism>